<gene>
    <name evidence="8" type="ORF">DW264_04100</name>
</gene>
<evidence type="ECO:0000256" key="1">
    <source>
        <dbReference type="ARBA" id="ARBA00004651"/>
    </source>
</evidence>
<evidence type="ECO:0000256" key="3">
    <source>
        <dbReference type="ARBA" id="ARBA00022475"/>
    </source>
</evidence>
<dbReference type="Proteomes" id="UP000284051">
    <property type="component" value="Unassembled WGS sequence"/>
</dbReference>
<protein>
    <recommendedName>
        <fullName evidence="10">Chromate transporter</fullName>
    </recommendedName>
</protein>
<feature type="transmembrane region" description="Helical" evidence="7">
    <location>
        <begin position="364"/>
        <end position="388"/>
    </location>
</feature>
<keyword evidence="3" id="KW-1003">Cell membrane</keyword>
<name>A0A414T6V9_9FIRM</name>
<dbReference type="PANTHER" id="PTHR43663:SF1">
    <property type="entry name" value="CHROMATE TRANSPORTER"/>
    <property type="match status" value="1"/>
</dbReference>
<feature type="transmembrane region" description="Helical" evidence="7">
    <location>
        <begin position="408"/>
        <end position="429"/>
    </location>
</feature>
<evidence type="ECO:0000256" key="4">
    <source>
        <dbReference type="ARBA" id="ARBA00022692"/>
    </source>
</evidence>
<feature type="transmembrane region" description="Helical" evidence="7">
    <location>
        <begin position="330"/>
        <end position="358"/>
    </location>
</feature>
<comment type="caution">
    <text evidence="8">The sequence shown here is derived from an EMBL/GenBank/DDBJ whole genome shotgun (WGS) entry which is preliminary data.</text>
</comment>
<dbReference type="AlphaFoldDB" id="A0A414T6V9"/>
<feature type="transmembrane region" description="Helical" evidence="7">
    <location>
        <begin position="201"/>
        <end position="221"/>
    </location>
</feature>
<proteinExistence type="inferred from homology"/>
<dbReference type="PANTHER" id="PTHR43663">
    <property type="entry name" value="CHROMATE TRANSPORT PROTEIN-RELATED"/>
    <property type="match status" value="1"/>
</dbReference>
<evidence type="ECO:0000313" key="9">
    <source>
        <dbReference type="Proteomes" id="UP000284051"/>
    </source>
</evidence>
<keyword evidence="6 7" id="KW-0472">Membrane</keyword>
<feature type="transmembrane region" description="Helical" evidence="7">
    <location>
        <begin position="464"/>
        <end position="480"/>
    </location>
</feature>
<keyword evidence="4 7" id="KW-0812">Transmembrane</keyword>
<feature type="transmembrane region" description="Helical" evidence="7">
    <location>
        <begin position="83"/>
        <end position="105"/>
    </location>
</feature>
<evidence type="ECO:0000313" key="8">
    <source>
        <dbReference type="EMBL" id="RHG29969.1"/>
    </source>
</evidence>
<comment type="subcellular location">
    <subcellularLocation>
        <location evidence="1">Cell membrane</location>
        <topology evidence="1">Multi-pass membrane protein</topology>
    </subcellularLocation>
</comment>
<accession>A0A414T6V9</accession>
<feature type="transmembrane region" description="Helical" evidence="7">
    <location>
        <begin position="176"/>
        <end position="194"/>
    </location>
</feature>
<evidence type="ECO:0000256" key="5">
    <source>
        <dbReference type="ARBA" id="ARBA00022989"/>
    </source>
</evidence>
<organism evidence="8 9">
    <name type="scientific">Roseburia intestinalis</name>
    <dbReference type="NCBI Taxonomy" id="166486"/>
    <lineage>
        <taxon>Bacteria</taxon>
        <taxon>Bacillati</taxon>
        <taxon>Bacillota</taxon>
        <taxon>Clostridia</taxon>
        <taxon>Lachnospirales</taxon>
        <taxon>Lachnospiraceae</taxon>
        <taxon>Roseburia</taxon>
    </lineage>
</organism>
<dbReference type="Pfam" id="PF02417">
    <property type="entry name" value="Chromate_transp"/>
    <property type="match status" value="2"/>
</dbReference>
<dbReference type="InterPro" id="IPR003370">
    <property type="entry name" value="Chromate_transpt"/>
</dbReference>
<reference evidence="8 9" key="1">
    <citation type="submission" date="2018-08" db="EMBL/GenBank/DDBJ databases">
        <title>A genome reference for cultivated species of the human gut microbiota.</title>
        <authorList>
            <person name="Zou Y."/>
            <person name="Xue W."/>
            <person name="Luo G."/>
        </authorList>
    </citation>
    <scope>NUCLEOTIDE SEQUENCE [LARGE SCALE GENOMIC DNA]</scope>
    <source>
        <strain evidence="8 9">AM22-21LB</strain>
    </source>
</reference>
<evidence type="ECO:0000256" key="2">
    <source>
        <dbReference type="ARBA" id="ARBA00005262"/>
    </source>
</evidence>
<feature type="transmembrane region" description="Helical" evidence="7">
    <location>
        <begin position="435"/>
        <end position="452"/>
    </location>
</feature>
<feature type="transmembrane region" description="Helical" evidence="7">
    <location>
        <begin position="297"/>
        <end position="318"/>
    </location>
</feature>
<dbReference type="GO" id="GO:0015109">
    <property type="term" value="F:chromate transmembrane transporter activity"/>
    <property type="evidence" value="ECO:0007669"/>
    <property type="project" value="InterPro"/>
</dbReference>
<dbReference type="EMBL" id="QRID01000003">
    <property type="protein sequence ID" value="RHG29969.1"/>
    <property type="molecule type" value="Genomic_DNA"/>
</dbReference>
<dbReference type="GO" id="GO:0005886">
    <property type="term" value="C:plasma membrane"/>
    <property type="evidence" value="ECO:0007669"/>
    <property type="project" value="UniProtKB-SubCell"/>
</dbReference>
<feature type="transmembrane region" description="Helical" evidence="7">
    <location>
        <begin position="145"/>
        <end position="164"/>
    </location>
</feature>
<dbReference type="RefSeq" id="WP_118772052.1">
    <property type="nucleotide sequence ID" value="NZ_QRID01000003.1"/>
</dbReference>
<comment type="similarity">
    <text evidence="2">Belongs to the chromate ion transporter (CHR) (TC 2.A.51) family.</text>
</comment>
<sequence>MNTHKGKTGRFAVSMLKVGIIGFGGGNALIPLIEKEAVQKEKFLTEEDFERKVVVASITPGALPIELAGGIGRQLSGMKGMLIGASAIAFPGTAAMLIMLVFTLLASQSVIHQIEFLFVGITGYILCLLAGYLKGTIQKVPEKSRYLHIMVMCIVFFITGMKNIYKIMGIHKEVPVSLSTSQVFAVVFFFMIYTGKKKSKVNMIVVDIICLFYIFSGSNMMTTEIKYLHFGISLVMFVLGTREFGKSIMAEKDIIRDRLLKNVQWTSVVKGLLISMIVIIPAVFVTKESIPFMGKGILSSWMSFGGGDAYLTVADGLFIDEKMISEDLFYGYLVPIVNVLPGSILCKVLSGIGYMIGYHASQNILAGCVVAIAGFFCGIFASCSVFGIVENIYEILDELPVFCKIKRWIRTVVSGLMLSVISSLIYQNVRLQRNYGYRYLTVITMGIFMMDSFMQKSGIESKKIVMLSVSLAFVICNVLYA</sequence>
<evidence type="ECO:0008006" key="10">
    <source>
        <dbReference type="Google" id="ProtNLM"/>
    </source>
</evidence>
<evidence type="ECO:0000256" key="6">
    <source>
        <dbReference type="ARBA" id="ARBA00023136"/>
    </source>
</evidence>
<dbReference type="InterPro" id="IPR052518">
    <property type="entry name" value="CHR_Transporter"/>
</dbReference>
<keyword evidence="5 7" id="KW-1133">Transmembrane helix</keyword>
<evidence type="ECO:0000256" key="7">
    <source>
        <dbReference type="SAM" id="Phobius"/>
    </source>
</evidence>
<feature type="transmembrane region" description="Helical" evidence="7">
    <location>
        <begin position="265"/>
        <end position="285"/>
    </location>
</feature>
<feature type="transmembrane region" description="Helical" evidence="7">
    <location>
        <begin position="111"/>
        <end position="133"/>
    </location>
</feature>